<gene>
    <name evidence="1" type="ORF">GCM10023205_66210</name>
</gene>
<keyword evidence="2" id="KW-1185">Reference proteome</keyword>
<proteinExistence type="predicted"/>
<dbReference type="RefSeq" id="WP_345679464.1">
    <property type="nucleotide sequence ID" value="NZ_BAABHS010000031.1"/>
</dbReference>
<evidence type="ECO:0000313" key="2">
    <source>
        <dbReference type="Proteomes" id="UP001500466"/>
    </source>
</evidence>
<dbReference type="Proteomes" id="UP001500466">
    <property type="component" value="Unassembled WGS sequence"/>
</dbReference>
<comment type="caution">
    <text evidence="1">The sequence shown here is derived from an EMBL/GenBank/DDBJ whole genome shotgun (WGS) entry which is preliminary data.</text>
</comment>
<evidence type="ECO:0008006" key="3">
    <source>
        <dbReference type="Google" id="ProtNLM"/>
    </source>
</evidence>
<dbReference type="EMBL" id="BAABHS010000031">
    <property type="protein sequence ID" value="GAA4986379.1"/>
    <property type="molecule type" value="Genomic_DNA"/>
</dbReference>
<protein>
    <recommendedName>
        <fullName evidence="3">Iron complex transport system ATP-binding protein</fullName>
    </recommendedName>
</protein>
<name>A0ABP9I2V3_9ACTN</name>
<organism evidence="1 2">
    <name type="scientific">Yinghuangia aomiensis</name>
    <dbReference type="NCBI Taxonomy" id="676205"/>
    <lineage>
        <taxon>Bacteria</taxon>
        <taxon>Bacillati</taxon>
        <taxon>Actinomycetota</taxon>
        <taxon>Actinomycetes</taxon>
        <taxon>Kitasatosporales</taxon>
        <taxon>Streptomycetaceae</taxon>
        <taxon>Yinghuangia</taxon>
    </lineage>
</organism>
<evidence type="ECO:0000313" key="1">
    <source>
        <dbReference type="EMBL" id="GAA4986379.1"/>
    </source>
</evidence>
<sequence length="42" mass="4379">MPDARTPEILREVFGVCATVAVHADGVAYAAQPLAEPVRAEG</sequence>
<accession>A0ABP9I2V3</accession>
<reference evidence="2" key="1">
    <citation type="journal article" date="2019" name="Int. J. Syst. Evol. Microbiol.">
        <title>The Global Catalogue of Microorganisms (GCM) 10K type strain sequencing project: providing services to taxonomists for standard genome sequencing and annotation.</title>
        <authorList>
            <consortium name="The Broad Institute Genomics Platform"/>
            <consortium name="The Broad Institute Genome Sequencing Center for Infectious Disease"/>
            <person name="Wu L."/>
            <person name="Ma J."/>
        </authorList>
    </citation>
    <scope>NUCLEOTIDE SEQUENCE [LARGE SCALE GENOMIC DNA]</scope>
    <source>
        <strain evidence="2">JCM 17986</strain>
    </source>
</reference>